<dbReference type="STRING" id="1126212.K2S2M4"/>
<dbReference type="OrthoDB" id="6021743at2759"/>
<comment type="caution">
    <text evidence="2">The sequence shown here is derived from an EMBL/GenBank/DDBJ whole genome shotgun (WGS) entry which is preliminary data.</text>
</comment>
<dbReference type="Proteomes" id="UP000007129">
    <property type="component" value="Unassembled WGS sequence"/>
</dbReference>
<accession>K2S2M4</accession>
<evidence type="ECO:0000313" key="2">
    <source>
        <dbReference type="EMBL" id="EKG21213.1"/>
    </source>
</evidence>
<sequence length="467" mass="50965">MDGTMPPSPPTTTNLYTLSNNVSSKTNIPDTTTTSNTVAAAPASSPPITRRTNFFDSDSSSDEDKEDENDEDLTTADEFVSSQHHSFTSSPSVSLIPDANNNNGDGIYLAPPPLRQYNNGTDGDQHSRGRPLTRSPPPLLLASHHHRSPSIKTYYTTSTNNSTIDKGAYYLGVRPEDYAFVCGTRPASSVGGGVDDDDEEASVYPPDDHYYHQQNNQQQGRGRDGRSDAVDDLAETQSLQSKTHGNILGVHAITLQALLRNEEGRQVSAPSEFSGREILKLQSKLAPQQPQKSATSSAPLVPETSPIAQIQQPKRVAVVPPPIDTRNSRSSRSDSKVKTPYPFHHHKNIPKALGSPEFLPPAEVQDTVLTLSIRRRRGVLSSRVARISLPAELLEGNCYATAAANGFRCGSDGVALDEKPITPAIFDDAAFFKHLRAEYARLAGRWWRFFSARSLRRITIGHATAWA</sequence>
<evidence type="ECO:0000256" key="1">
    <source>
        <dbReference type="SAM" id="MobiDB-lite"/>
    </source>
</evidence>
<feature type="compositionally biased region" description="Low complexity" evidence="1">
    <location>
        <begin position="79"/>
        <end position="94"/>
    </location>
</feature>
<feature type="compositionally biased region" description="Polar residues" evidence="1">
    <location>
        <begin position="46"/>
        <end position="55"/>
    </location>
</feature>
<feature type="region of interest" description="Disordered" evidence="1">
    <location>
        <begin position="1"/>
        <end position="148"/>
    </location>
</feature>
<dbReference type="VEuPathDB" id="FungiDB:MPH_01476"/>
<reference evidence="2 3" key="1">
    <citation type="journal article" date="2012" name="BMC Genomics">
        <title>Tools to kill: Genome of one of the most destructive plant pathogenic fungi Macrophomina phaseolina.</title>
        <authorList>
            <person name="Islam M.S."/>
            <person name="Haque M.S."/>
            <person name="Islam M.M."/>
            <person name="Emdad E.M."/>
            <person name="Halim A."/>
            <person name="Hossen Q.M.M."/>
            <person name="Hossain M.Z."/>
            <person name="Ahmed B."/>
            <person name="Rahim S."/>
            <person name="Rahman M.S."/>
            <person name="Alam M.M."/>
            <person name="Hou S."/>
            <person name="Wan X."/>
            <person name="Saito J.A."/>
            <person name="Alam M."/>
        </authorList>
    </citation>
    <scope>NUCLEOTIDE SEQUENCE [LARGE SCALE GENOMIC DNA]</scope>
    <source>
        <strain evidence="2 3">MS6</strain>
    </source>
</reference>
<feature type="compositionally biased region" description="Polar residues" evidence="1">
    <location>
        <begin position="11"/>
        <end position="22"/>
    </location>
</feature>
<proteinExistence type="predicted"/>
<evidence type="ECO:0000313" key="3">
    <source>
        <dbReference type="Proteomes" id="UP000007129"/>
    </source>
</evidence>
<dbReference type="AlphaFoldDB" id="K2S2M4"/>
<feature type="compositionally biased region" description="Low complexity" evidence="1">
    <location>
        <begin position="23"/>
        <end position="37"/>
    </location>
</feature>
<dbReference type="EMBL" id="AHHD01000055">
    <property type="protein sequence ID" value="EKG21213.1"/>
    <property type="molecule type" value="Genomic_DNA"/>
</dbReference>
<feature type="compositionally biased region" description="Pro residues" evidence="1">
    <location>
        <begin position="1"/>
        <end position="10"/>
    </location>
</feature>
<feature type="region of interest" description="Disordered" evidence="1">
    <location>
        <begin position="187"/>
        <end position="232"/>
    </location>
</feature>
<feature type="region of interest" description="Disordered" evidence="1">
    <location>
        <begin position="320"/>
        <end position="343"/>
    </location>
</feature>
<name>K2S2M4_MACPH</name>
<gene>
    <name evidence="2" type="ORF">MPH_01476</name>
</gene>
<feature type="compositionally biased region" description="Acidic residues" evidence="1">
    <location>
        <begin position="59"/>
        <end position="75"/>
    </location>
</feature>
<dbReference type="InParanoid" id="K2S2M4"/>
<dbReference type="HOGENOM" id="CLU_585351_0_0_1"/>
<protein>
    <submittedName>
        <fullName evidence="2">Uncharacterized protein</fullName>
    </submittedName>
</protein>
<organism evidence="2 3">
    <name type="scientific">Macrophomina phaseolina (strain MS6)</name>
    <name type="common">Charcoal rot fungus</name>
    <dbReference type="NCBI Taxonomy" id="1126212"/>
    <lineage>
        <taxon>Eukaryota</taxon>
        <taxon>Fungi</taxon>
        <taxon>Dikarya</taxon>
        <taxon>Ascomycota</taxon>
        <taxon>Pezizomycotina</taxon>
        <taxon>Dothideomycetes</taxon>
        <taxon>Dothideomycetes incertae sedis</taxon>
        <taxon>Botryosphaeriales</taxon>
        <taxon>Botryosphaeriaceae</taxon>
        <taxon>Macrophomina</taxon>
    </lineage>
</organism>